<keyword evidence="4 7" id="KW-0472">Membrane</keyword>
<feature type="transmembrane region" description="Helical" evidence="7">
    <location>
        <begin position="229"/>
        <end position="246"/>
    </location>
</feature>
<evidence type="ECO:0000256" key="7">
    <source>
        <dbReference type="SAM" id="Phobius"/>
    </source>
</evidence>
<gene>
    <name evidence="9" type="ORF">FBEOM_4392</name>
</gene>
<feature type="transmembrane region" description="Helical" evidence="7">
    <location>
        <begin position="516"/>
        <end position="534"/>
    </location>
</feature>
<name>A0A9P5E0J6_9HYPO</name>
<feature type="transmembrane region" description="Helical" evidence="7">
    <location>
        <begin position="419"/>
        <end position="438"/>
    </location>
</feature>
<dbReference type="SUPFAM" id="SSF103473">
    <property type="entry name" value="MFS general substrate transporter"/>
    <property type="match status" value="1"/>
</dbReference>
<dbReference type="Pfam" id="PF07690">
    <property type="entry name" value="MFS_1"/>
    <property type="match status" value="1"/>
</dbReference>
<feature type="domain" description="Major facilitator superfamily (MFS) profile" evidence="8">
    <location>
        <begin position="104"/>
        <end position="539"/>
    </location>
</feature>
<keyword evidence="2 7" id="KW-0812">Transmembrane</keyword>
<dbReference type="PANTHER" id="PTHR23502:SF134">
    <property type="entry name" value="MAJOR FACILITATOR SUPERFAMILY (MFS) PROFILE DOMAIN-CONTAINING PROTEIN-RELATED"/>
    <property type="match status" value="1"/>
</dbReference>
<evidence type="ECO:0000256" key="2">
    <source>
        <dbReference type="ARBA" id="ARBA00022692"/>
    </source>
</evidence>
<protein>
    <submittedName>
        <fullName evidence="9">Drug proton antiporter yhk8</fullName>
    </submittedName>
</protein>
<feature type="transmembrane region" description="Helical" evidence="7">
    <location>
        <begin position="450"/>
        <end position="471"/>
    </location>
</feature>
<evidence type="ECO:0000256" key="4">
    <source>
        <dbReference type="ARBA" id="ARBA00023136"/>
    </source>
</evidence>
<dbReference type="InterPro" id="IPR020846">
    <property type="entry name" value="MFS_dom"/>
</dbReference>
<keyword evidence="10" id="KW-1185">Reference proteome</keyword>
<evidence type="ECO:0000256" key="1">
    <source>
        <dbReference type="ARBA" id="ARBA00004141"/>
    </source>
</evidence>
<dbReference type="InterPro" id="IPR036259">
    <property type="entry name" value="MFS_trans_sf"/>
</dbReference>
<feature type="transmembrane region" description="Helical" evidence="7">
    <location>
        <begin position="168"/>
        <end position="193"/>
    </location>
</feature>
<feature type="transmembrane region" description="Helical" evidence="7">
    <location>
        <begin position="340"/>
        <end position="359"/>
    </location>
</feature>
<dbReference type="GO" id="GO:0005886">
    <property type="term" value="C:plasma membrane"/>
    <property type="evidence" value="ECO:0007669"/>
    <property type="project" value="TreeGrafter"/>
</dbReference>
<dbReference type="OrthoDB" id="6770063at2759"/>
<feature type="region of interest" description="Disordered" evidence="6">
    <location>
        <begin position="22"/>
        <end position="46"/>
    </location>
</feature>
<dbReference type="AlphaFoldDB" id="A0A9P5E0J6"/>
<reference evidence="9" key="2">
    <citation type="submission" date="2020-02" db="EMBL/GenBank/DDBJ databases">
        <title>Identification and distribution of gene clusters putatively required for synthesis of sphingolipid metabolism inhibitors in phylogenetically diverse species of the filamentous fungus Fusarium.</title>
        <authorList>
            <person name="Kim H.-S."/>
            <person name="Busman M."/>
            <person name="Brown D.W."/>
            <person name="Divon H."/>
            <person name="Uhlig S."/>
            <person name="Proctor R.H."/>
        </authorList>
    </citation>
    <scope>NUCLEOTIDE SEQUENCE</scope>
    <source>
        <strain evidence="9">NRRL 25174</strain>
    </source>
</reference>
<organism evidence="9 10">
    <name type="scientific">Fusarium beomiforme</name>
    <dbReference type="NCBI Taxonomy" id="44412"/>
    <lineage>
        <taxon>Eukaryota</taxon>
        <taxon>Fungi</taxon>
        <taxon>Dikarya</taxon>
        <taxon>Ascomycota</taxon>
        <taxon>Pezizomycotina</taxon>
        <taxon>Sordariomycetes</taxon>
        <taxon>Hypocreomycetidae</taxon>
        <taxon>Hypocreales</taxon>
        <taxon>Nectriaceae</taxon>
        <taxon>Fusarium</taxon>
        <taxon>Fusarium burgessii species complex</taxon>
    </lineage>
</organism>
<sequence length="549" mass="60000">MSQEALQVEEKAQELFPDIVPQSSSSIETLTSSTETRASSTESLTSSSETLKEIPVLLGLEALDPSFSLTERLDSLDINASLKTEIAEKYLSPFSWPWQKKIIALLGPFMASTLAGYSAGAYALASEPLRAKWDIGETLFNVGMYLFVVGFALTPMILAPISEAHGRYWTFVGSGVVFFLGTLGCAVTDSYAGMMVSRFITSNGAAVFATLTGGVVSDLYRKEDRNTPMAMYSMTIMVGSGLGPLISGSAVDSLGWRWIFYLQVISIGLTTTVLLVLFEETRSNVLLRRKCLALNNPSVKTTTGVLVSFAPATDECLKFEMSMIWRSFAFPLRLLATEPIVFWFSLWITFAWAIMYMQFSSIGIVFRSVYGFNNAQVGFVYAASISGTVIGIALSLLQGTLIRRIYPHKGLSSTPEQRLLSPCMQSILLPIGLVWFFMTARKDIPWLSPAIAIGSCSMGIFSIYLAVFNYLADTYQSYASSALAAQSLCRNLIGGIFPLITARMIGSLTLNGTGGLLGGLGLFLTVIPWLLYFFGPKIRSRSLFAKQIQ</sequence>
<keyword evidence="5" id="KW-0325">Glycoprotein</keyword>
<evidence type="ECO:0000313" key="10">
    <source>
        <dbReference type="Proteomes" id="UP000730481"/>
    </source>
</evidence>
<feature type="transmembrane region" description="Helical" evidence="7">
    <location>
        <begin position="102"/>
        <end position="124"/>
    </location>
</feature>
<feature type="compositionally biased region" description="Low complexity" evidence="6">
    <location>
        <begin position="23"/>
        <end position="46"/>
    </location>
</feature>
<evidence type="ECO:0000313" key="9">
    <source>
        <dbReference type="EMBL" id="KAF4341654.1"/>
    </source>
</evidence>
<accession>A0A9P5E0J6</accession>
<evidence type="ECO:0000256" key="5">
    <source>
        <dbReference type="ARBA" id="ARBA00023180"/>
    </source>
</evidence>
<dbReference type="PROSITE" id="PS50850">
    <property type="entry name" value="MFS"/>
    <property type="match status" value="1"/>
</dbReference>
<feature type="transmembrane region" description="Helical" evidence="7">
    <location>
        <begin position="379"/>
        <end position="398"/>
    </location>
</feature>
<dbReference type="Proteomes" id="UP000730481">
    <property type="component" value="Unassembled WGS sequence"/>
</dbReference>
<evidence type="ECO:0000256" key="3">
    <source>
        <dbReference type="ARBA" id="ARBA00022989"/>
    </source>
</evidence>
<dbReference type="PANTHER" id="PTHR23502">
    <property type="entry name" value="MAJOR FACILITATOR SUPERFAMILY"/>
    <property type="match status" value="1"/>
</dbReference>
<keyword evidence="3 7" id="KW-1133">Transmembrane helix</keyword>
<dbReference type="EMBL" id="PVQB02000183">
    <property type="protein sequence ID" value="KAF4341654.1"/>
    <property type="molecule type" value="Genomic_DNA"/>
</dbReference>
<proteinExistence type="predicted"/>
<dbReference type="InterPro" id="IPR011701">
    <property type="entry name" value="MFS"/>
</dbReference>
<dbReference type="Gene3D" id="1.20.1250.20">
    <property type="entry name" value="MFS general substrate transporter like domains"/>
    <property type="match status" value="1"/>
</dbReference>
<evidence type="ECO:0000259" key="8">
    <source>
        <dbReference type="PROSITE" id="PS50850"/>
    </source>
</evidence>
<dbReference type="GO" id="GO:0022857">
    <property type="term" value="F:transmembrane transporter activity"/>
    <property type="evidence" value="ECO:0007669"/>
    <property type="project" value="InterPro"/>
</dbReference>
<comment type="subcellular location">
    <subcellularLocation>
        <location evidence="1">Membrane</location>
        <topology evidence="1">Multi-pass membrane protein</topology>
    </subcellularLocation>
</comment>
<feature type="transmembrane region" description="Helical" evidence="7">
    <location>
        <begin position="258"/>
        <end position="278"/>
    </location>
</feature>
<feature type="transmembrane region" description="Helical" evidence="7">
    <location>
        <begin position="199"/>
        <end position="217"/>
    </location>
</feature>
<feature type="transmembrane region" description="Helical" evidence="7">
    <location>
        <begin position="144"/>
        <end position="161"/>
    </location>
</feature>
<evidence type="ECO:0000256" key="6">
    <source>
        <dbReference type="SAM" id="MobiDB-lite"/>
    </source>
</evidence>
<reference evidence="9" key="1">
    <citation type="journal article" date="2017" name="Mycologia">
        <title>Fusarium algeriense, sp. nov., a novel toxigenic crown rot pathogen of durum wheat from Algeria is nested in the Fusarium burgessii species complex.</title>
        <authorList>
            <person name="Laraba I."/>
            <person name="Keddad A."/>
            <person name="Boureghda H."/>
            <person name="Abdallah N."/>
            <person name="Vaughan M.M."/>
            <person name="Proctor R.H."/>
            <person name="Busman M."/>
            <person name="O'Donnell K."/>
        </authorList>
    </citation>
    <scope>NUCLEOTIDE SEQUENCE</scope>
    <source>
        <strain evidence="9">NRRL 25174</strain>
    </source>
</reference>
<comment type="caution">
    <text evidence="9">The sequence shown here is derived from an EMBL/GenBank/DDBJ whole genome shotgun (WGS) entry which is preliminary data.</text>
</comment>